<proteinExistence type="predicted"/>
<gene>
    <name evidence="1" type="ORF">KFK09_019305</name>
</gene>
<organism evidence="1 2">
    <name type="scientific">Dendrobium nobile</name>
    <name type="common">Orchid</name>
    <dbReference type="NCBI Taxonomy" id="94219"/>
    <lineage>
        <taxon>Eukaryota</taxon>
        <taxon>Viridiplantae</taxon>
        <taxon>Streptophyta</taxon>
        <taxon>Embryophyta</taxon>
        <taxon>Tracheophyta</taxon>
        <taxon>Spermatophyta</taxon>
        <taxon>Magnoliopsida</taxon>
        <taxon>Liliopsida</taxon>
        <taxon>Asparagales</taxon>
        <taxon>Orchidaceae</taxon>
        <taxon>Epidendroideae</taxon>
        <taxon>Malaxideae</taxon>
        <taxon>Dendrobiinae</taxon>
        <taxon>Dendrobium</taxon>
    </lineage>
</organism>
<evidence type="ECO:0000313" key="1">
    <source>
        <dbReference type="EMBL" id="KAI0501087.1"/>
    </source>
</evidence>
<evidence type="ECO:0000313" key="2">
    <source>
        <dbReference type="Proteomes" id="UP000829196"/>
    </source>
</evidence>
<sequence>MGSSLSPLNERPQRPQLQGAFAFCSRESPCDLAGSLTIWPRVLAILNVSLSISI</sequence>
<name>A0A8T3AY73_DENNO</name>
<comment type="caution">
    <text evidence="1">The sequence shown here is derived from an EMBL/GenBank/DDBJ whole genome shotgun (WGS) entry which is preliminary data.</text>
</comment>
<dbReference type="AlphaFoldDB" id="A0A8T3AY73"/>
<accession>A0A8T3AY73</accession>
<protein>
    <submittedName>
        <fullName evidence="1">Uncharacterized protein</fullName>
    </submittedName>
</protein>
<keyword evidence="2" id="KW-1185">Reference proteome</keyword>
<dbReference type="EMBL" id="JAGYWB010000013">
    <property type="protein sequence ID" value="KAI0501087.1"/>
    <property type="molecule type" value="Genomic_DNA"/>
</dbReference>
<reference evidence="1" key="1">
    <citation type="journal article" date="2022" name="Front. Genet.">
        <title>Chromosome-Scale Assembly of the Dendrobium nobile Genome Provides Insights Into the Molecular Mechanism of the Biosynthesis of the Medicinal Active Ingredient of Dendrobium.</title>
        <authorList>
            <person name="Xu Q."/>
            <person name="Niu S.-C."/>
            <person name="Li K.-L."/>
            <person name="Zheng P.-J."/>
            <person name="Zhang X.-J."/>
            <person name="Jia Y."/>
            <person name="Liu Y."/>
            <person name="Niu Y.-X."/>
            <person name="Yu L.-H."/>
            <person name="Chen D.-F."/>
            <person name="Zhang G.-Q."/>
        </authorList>
    </citation>
    <scope>NUCLEOTIDE SEQUENCE</scope>
    <source>
        <tissue evidence="1">Leaf</tissue>
    </source>
</reference>
<dbReference type="Proteomes" id="UP000829196">
    <property type="component" value="Unassembled WGS sequence"/>
</dbReference>